<name>A0ABY7ZRM1_9ACTN</name>
<evidence type="ECO:0000313" key="3">
    <source>
        <dbReference type="Proteomes" id="UP001219605"/>
    </source>
</evidence>
<dbReference type="EMBL" id="CP118615">
    <property type="protein sequence ID" value="WDZ84852.1"/>
    <property type="molecule type" value="Genomic_DNA"/>
</dbReference>
<dbReference type="Proteomes" id="UP001219605">
    <property type="component" value="Chromosome"/>
</dbReference>
<feature type="domain" description="YxiG-like" evidence="1">
    <location>
        <begin position="7"/>
        <end position="161"/>
    </location>
</feature>
<organism evidence="2 3">
    <name type="scientific">Micromonospora cathayae</name>
    <dbReference type="NCBI Taxonomy" id="3028804"/>
    <lineage>
        <taxon>Bacteria</taxon>
        <taxon>Bacillati</taxon>
        <taxon>Actinomycetota</taxon>
        <taxon>Actinomycetes</taxon>
        <taxon>Micromonosporales</taxon>
        <taxon>Micromonosporaceae</taxon>
        <taxon>Micromonospora</taxon>
    </lineage>
</organism>
<evidence type="ECO:0000259" key="1">
    <source>
        <dbReference type="Pfam" id="PF24712"/>
    </source>
</evidence>
<sequence length="165" mass="18648">MYDYTVDVAVLRQALDDVFDQALVYHGFTDCMRDYEVVVHATADPSTGIRPAYLRYLFRYCVEASCRTTVAPPTWRESLDDRLIDYETGVDLDGYVWGVKWHCLYPGAQVVDESPSARSWAEAVGIEFHEVRIETNAHALTLIFSDLQVSELPPGYSPFVAGEDV</sequence>
<keyword evidence="3" id="KW-1185">Reference proteome</keyword>
<accession>A0ABY7ZRM1</accession>
<dbReference type="Pfam" id="PF24712">
    <property type="entry name" value="YxiG_2"/>
    <property type="match status" value="1"/>
</dbReference>
<dbReference type="RefSeq" id="WP_275031489.1">
    <property type="nucleotide sequence ID" value="NZ_CP118615.1"/>
</dbReference>
<dbReference type="InterPro" id="IPR058188">
    <property type="entry name" value="YxiG-like"/>
</dbReference>
<reference evidence="2 3" key="1">
    <citation type="submission" date="2023-02" db="EMBL/GenBank/DDBJ databases">
        <authorList>
            <person name="Mo P."/>
        </authorList>
    </citation>
    <scope>NUCLEOTIDE SEQUENCE [LARGE SCALE GENOMIC DNA]</scope>
    <source>
        <strain evidence="2 3">HUAS 3</strain>
    </source>
</reference>
<evidence type="ECO:0000313" key="2">
    <source>
        <dbReference type="EMBL" id="WDZ84852.1"/>
    </source>
</evidence>
<protein>
    <recommendedName>
        <fullName evidence="1">YxiG-like domain-containing protein</fullName>
    </recommendedName>
</protein>
<proteinExistence type="predicted"/>
<gene>
    <name evidence="2" type="ORF">PVK37_31335</name>
</gene>